<evidence type="ECO:0000256" key="1">
    <source>
        <dbReference type="SAM" id="MobiDB-lite"/>
    </source>
</evidence>
<evidence type="ECO:0000313" key="3">
    <source>
        <dbReference type="Proteomes" id="UP000597762"/>
    </source>
</evidence>
<feature type="region of interest" description="Disordered" evidence="1">
    <location>
        <begin position="57"/>
        <end position="82"/>
    </location>
</feature>
<feature type="compositionally biased region" description="Polar residues" evidence="1">
    <location>
        <begin position="71"/>
        <end position="82"/>
    </location>
</feature>
<evidence type="ECO:0000313" key="2">
    <source>
        <dbReference type="EMBL" id="CAE1310725.1"/>
    </source>
</evidence>
<keyword evidence="3" id="KW-1185">Reference proteome</keyword>
<name>A0A812DTE7_ACAPH</name>
<proteinExistence type="predicted"/>
<feature type="region of interest" description="Disordered" evidence="1">
    <location>
        <begin position="279"/>
        <end position="317"/>
    </location>
</feature>
<feature type="compositionally biased region" description="Low complexity" evidence="1">
    <location>
        <begin position="300"/>
        <end position="317"/>
    </location>
</feature>
<accession>A0A812DTE7</accession>
<dbReference type="AlphaFoldDB" id="A0A812DTE7"/>
<comment type="caution">
    <text evidence="2">The sequence shown here is derived from an EMBL/GenBank/DDBJ whole genome shotgun (WGS) entry which is preliminary data.</text>
</comment>
<organism evidence="2 3">
    <name type="scientific">Acanthosepion pharaonis</name>
    <name type="common">Pharaoh cuttlefish</name>
    <name type="synonym">Sepia pharaonis</name>
    <dbReference type="NCBI Taxonomy" id="158019"/>
    <lineage>
        <taxon>Eukaryota</taxon>
        <taxon>Metazoa</taxon>
        <taxon>Spiralia</taxon>
        <taxon>Lophotrochozoa</taxon>
        <taxon>Mollusca</taxon>
        <taxon>Cephalopoda</taxon>
        <taxon>Coleoidea</taxon>
        <taxon>Decapodiformes</taxon>
        <taxon>Sepiida</taxon>
        <taxon>Sepiina</taxon>
        <taxon>Sepiidae</taxon>
        <taxon>Acanthosepion</taxon>
    </lineage>
</organism>
<protein>
    <submittedName>
        <fullName evidence="2">Uncharacterized protein</fullName>
    </submittedName>
</protein>
<sequence length="317" mass="34382">MPSGLVFTVGLGDVDAPDRLRAIRARRELRDHRIDPAFVEIGGLTVDAGVSAHGSVGCGPKASTHKEQDSSSRNTPFTRGTGLHQQTSAQFDAGSKLPHFPARLRFRSGQFELIRPTVPHRGKGLSRQLRRVFGNISGSAAIQVDNSTSYRRSRSYAPPKRSRKQRLAGQVDGTDLAASRVRAGRVDPTRRCEVFSRFPRRQGLGREIGLHAVFSPGTSKLGGQMPLPTSITSSDALPLAPQRRTPSPSLGAARGHGRFRRRRMLRMGSARLSPGRMILPVHNSRSPSPFLRRPVLRQDAGGAAHARAPAAGGARDR</sequence>
<gene>
    <name evidence="2" type="ORF">SPHA_62248</name>
</gene>
<dbReference type="Proteomes" id="UP000597762">
    <property type="component" value="Unassembled WGS sequence"/>
</dbReference>
<feature type="region of interest" description="Disordered" evidence="1">
    <location>
        <begin position="145"/>
        <end position="174"/>
    </location>
</feature>
<feature type="region of interest" description="Disordered" evidence="1">
    <location>
        <begin position="234"/>
        <end position="257"/>
    </location>
</feature>
<dbReference type="OrthoDB" id="10638034at2759"/>
<reference evidence="2" key="1">
    <citation type="submission" date="2021-01" db="EMBL/GenBank/DDBJ databases">
        <authorList>
            <person name="Li R."/>
            <person name="Bekaert M."/>
        </authorList>
    </citation>
    <scope>NUCLEOTIDE SEQUENCE</scope>
    <source>
        <strain evidence="2">Farmed</strain>
    </source>
</reference>
<dbReference type="EMBL" id="CAHIKZ030004436">
    <property type="protein sequence ID" value="CAE1310725.1"/>
    <property type="molecule type" value="Genomic_DNA"/>
</dbReference>